<dbReference type="Pfam" id="PF16079">
    <property type="entry name" value="Phage_holin_5_2"/>
    <property type="match status" value="1"/>
</dbReference>
<keyword evidence="1" id="KW-0472">Membrane</keyword>
<accession>A0A9D1S6Q6</accession>
<reference evidence="2" key="2">
    <citation type="journal article" date="2021" name="PeerJ">
        <title>Extensive microbial diversity within the chicken gut microbiome revealed by metagenomics and culture.</title>
        <authorList>
            <person name="Gilroy R."/>
            <person name="Ravi A."/>
            <person name="Getino M."/>
            <person name="Pursley I."/>
            <person name="Horton D.L."/>
            <person name="Alikhan N.F."/>
            <person name="Baker D."/>
            <person name="Gharbi K."/>
            <person name="Hall N."/>
            <person name="Watson M."/>
            <person name="Adriaenssens E.M."/>
            <person name="Foster-Nyarko E."/>
            <person name="Jarju S."/>
            <person name="Secka A."/>
            <person name="Antonio M."/>
            <person name="Oren A."/>
            <person name="Chaudhuri R.R."/>
            <person name="La Ragione R."/>
            <person name="Hildebrand F."/>
            <person name="Pallen M.J."/>
        </authorList>
    </citation>
    <scope>NUCLEOTIDE SEQUENCE</scope>
    <source>
        <strain evidence="2">ChiSjej4B22-9803</strain>
    </source>
</reference>
<feature type="transmembrane region" description="Helical" evidence="1">
    <location>
        <begin position="6"/>
        <end position="25"/>
    </location>
</feature>
<dbReference type="EMBL" id="DVND01000157">
    <property type="protein sequence ID" value="HIU48905.1"/>
    <property type="molecule type" value="Genomic_DNA"/>
</dbReference>
<protein>
    <submittedName>
        <fullName evidence="2">Phage holin family protein</fullName>
    </submittedName>
</protein>
<dbReference type="AlphaFoldDB" id="A0A9D1S6Q6"/>
<comment type="caution">
    <text evidence="2">The sequence shown here is derived from an EMBL/GenBank/DDBJ whole genome shotgun (WGS) entry which is preliminary data.</text>
</comment>
<organism evidence="2 3">
    <name type="scientific">Candidatus Avimonoglobus intestinipullorum</name>
    <dbReference type="NCBI Taxonomy" id="2840699"/>
    <lineage>
        <taxon>Bacteria</taxon>
        <taxon>Bacillati</taxon>
        <taxon>Bacillota</taxon>
        <taxon>Clostridia</taxon>
        <taxon>Eubacteriales</taxon>
        <taxon>Candidatus Avimonoglobus</taxon>
    </lineage>
</organism>
<dbReference type="InterPro" id="IPR032111">
    <property type="entry name" value="Clostridium_phage_holin"/>
</dbReference>
<keyword evidence="1" id="KW-0812">Transmembrane</keyword>
<dbReference type="Proteomes" id="UP000824111">
    <property type="component" value="Unassembled WGS sequence"/>
</dbReference>
<keyword evidence="1" id="KW-1133">Transmembrane helix</keyword>
<evidence type="ECO:0000313" key="3">
    <source>
        <dbReference type="Proteomes" id="UP000824111"/>
    </source>
</evidence>
<evidence type="ECO:0000256" key="1">
    <source>
        <dbReference type="SAM" id="Phobius"/>
    </source>
</evidence>
<sequence>MDLNFLSEMYVPIVMAGCLITGYILKKWLKDSGNKWIPTILVVLGAALGCLANGQITLQNIVYGAFTGLASTGFHQAFKQLISRTSKNDCKKEGQDE</sequence>
<reference evidence="2" key="1">
    <citation type="submission" date="2020-10" db="EMBL/GenBank/DDBJ databases">
        <authorList>
            <person name="Gilroy R."/>
        </authorList>
    </citation>
    <scope>NUCLEOTIDE SEQUENCE</scope>
    <source>
        <strain evidence="2">ChiSjej4B22-9803</strain>
    </source>
</reference>
<name>A0A9D1S6Q6_9FIRM</name>
<evidence type="ECO:0000313" key="2">
    <source>
        <dbReference type="EMBL" id="HIU48905.1"/>
    </source>
</evidence>
<gene>
    <name evidence="2" type="ORF">IAB04_06040</name>
</gene>
<feature type="transmembrane region" description="Helical" evidence="1">
    <location>
        <begin position="37"/>
        <end position="55"/>
    </location>
</feature>
<proteinExistence type="predicted"/>